<keyword evidence="3" id="KW-0597">Phosphoprotein</keyword>
<reference evidence="7" key="2">
    <citation type="submission" date="2025-09" db="UniProtKB">
        <authorList>
            <consortium name="Ensembl"/>
        </authorList>
    </citation>
    <scope>IDENTIFICATION</scope>
</reference>
<dbReference type="SMART" id="SM00228">
    <property type="entry name" value="PDZ"/>
    <property type="match status" value="1"/>
</dbReference>
<reference evidence="7" key="1">
    <citation type="submission" date="2025-08" db="UniProtKB">
        <authorList>
            <consortium name="Ensembl"/>
        </authorList>
    </citation>
    <scope>IDENTIFICATION</scope>
</reference>
<feature type="compositionally biased region" description="Low complexity" evidence="5">
    <location>
        <begin position="927"/>
        <end position="964"/>
    </location>
</feature>
<dbReference type="GO" id="GO:0005634">
    <property type="term" value="C:nucleus"/>
    <property type="evidence" value="ECO:0007669"/>
    <property type="project" value="TreeGrafter"/>
</dbReference>
<evidence type="ECO:0000259" key="6">
    <source>
        <dbReference type="PROSITE" id="PS50106"/>
    </source>
</evidence>
<dbReference type="GO" id="GO:0003779">
    <property type="term" value="F:actin binding"/>
    <property type="evidence" value="ECO:0007669"/>
    <property type="project" value="TreeGrafter"/>
</dbReference>
<dbReference type="PANTHER" id="PTHR24217">
    <property type="entry name" value="PUTATIVE-RELATED"/>
    <property type="match status" value="1"/>
</dbReference>
<dbReference type="InterPro" id="IPR036034">
    <property type="entry name" value="PDZ_sf"/>
</dbReference>
<dbReference type="Proteomes" id="UP000472260">
    <property type="component" value="Unassembled WGS sequence"/>
</dbReference>
<organism evidence="7 8">
    <name type="scientific">Sinocyclocheilus anshuiensis</name>
    <dbReference type="NCBI Taxonomy" id="1608454"/>
    <lineage>
        <taxon>Eukaryota</taxon>
        <taxon>Metazoa</taxon>
        <taxon>Chordata</taxon>
        <taxon>Craniata</taxon>
        <taxon>Vertebrata</taxon>
        <taxon>Euteleostomi</taxon>
        <taxon>Actinopterygii</taxon>
        <taxon>Neopterygii</taxon>
        <taxon>Teleostei</taxon>
        <taxon>Ostariophysi</taxon>
        <taxon>Cypriniformes</taxon>
        <taxon>Cyprinidae</taxon>
        <taxon>Cyprininae</taxon>
        <taxon>Sinocyclocheilus</taxon>
    </lineage>
</organism>
<dbReference type="GO" id="GO:0032233">
    <property type="term" value="P:positive regulation of actin filament bundle assembly"/>
    <property type="evidence" value="ECO:0007669"/>
    <property type="project" value="TreeGrafter"/>
</dbReference>
<dbReference type="CDD" id="cd10820">
    <property type="entry name" value="PDZ_SYNPO2-like"/>
    <property type="match status" value="1"/>
</dbReference>
<feature type="compositionally biased region" description="Polar residues" evidence="5">
    <location>
        <begin position="649"/>
        <end position="667"/>
    </location>
</feature>
<dbReference type="Pfam" id="PF17820">
    <property type="entry name" value="PDZ_6"/>
    <property type="match status" value="1"/>
</dbReference>
<dbReference type="InterPro" id="IPR041489">
    <property type="entry name" value="PDZ_6"/>
</dbReference>
<name>A0A671REL1_9TELE</name>
<evidence type="ECO:0000256" key="4">
    <source>
        <dbReference type="ARBA" id="ARBA00038161"/>
    </source>
</evidence>
<feature type="compositionally biased region" description="Basic and acidic residues" evidence="5">
    <location>
        <begin position="304"/>
        <end position="313"/>
    </location>
</feature>
<evidence type="ECO:0000256" key="5">
    <source>
        <dbReference type="SAM" id="MobiDB-lite"/>
    </source>
</evidence>
<feature type="compositionally biased region" description="Polar residues" evidence="5">
    <location>
        <begin position="125"/>
        <end position="136"/>
    </location>
</feature>
<dbReference type="GO" id="GO:0030018">
    <property type="term" value="C:Z disc"/>
    <property type="evidence" value="ECO:0007669"/>
    <property type="project" value="TreeGrafter"/>
</dbReference>
<dbReference type="InterPro" id="IPR001478">
    <property type="entry name" value="PDZ"/>
</dbReference>
<feature type="domain" description="PDZ" evidence="6">
    <location>
        <begin position="36"/>
        <end position="89"/>
    </location>
</feature>
<accession>A0A671REL1</accession>
<dbReference type="PROSITE" id="PS50106">
    <property type="entry name" value="PDZ"/>
    <property type="match status" value="1"/>
</dbReference>
<feature type="compositionally biased region" description="Polar residues" evidence="5">
    <location>
        <begin position="531"/>
        <end position="540"/>
    </location>
</feature>
<feature type="region of interest" description="Disordered" evidence="5">
    <location>
        <begin position="1029"/>
        <end position="1109"/>
    </location>
</feature>
<feature type="compositionally biased region" description="Polar residues" evidence="5">
    <location>
        <begin position="741"/>
        <end position="751"/>
    </location>
</feature>
<keyword evidence="8" id="KW-1185">Reference proteome</keyword>
<feature type="compositionally biased region" description="Pro residues" evidence="5">
    <location>
        <begin position="854"/>
        <end position="864"/>
    </location>
</feature>
<comment type="subcellular location">
    <subcellularLocation>
        <location evidence="1">Cytoplasm</location>
    </subcellularLocation>
</comment>
<dbReference type="InterPro" id="IPR051976">
    <property type="entry name" value="Synaptopodin_domain"/>
</dbReference>
<evidence type="ECO:0000256" key="1">
    <source>
        <dbReference type="ARBA" id="ARBA00004496"/>
    </source>
</evidence>
<dbReference type="AlphaFoldDB" id="A0A671REL1"/>
<evidence type="ECO:0000313" key="7">
    <source>
        <dbReference type="Ensembl" id="ENSSANP00000081847.1"/>
    </source>
</evidence>
<feature type="region of interest" description="Disordered" evidence="5">
    <location>
        <begin position="845"/>
        <end position="879"/>
    </location>
</feature>
<dbReference type="GO" id="GO:0015629">
    <property type="term" value="C:actin cytoskeleton"/>
    <property type="evidence" value="ECO:0007669"/>
    <property type="project" value="TreeGrafter"/>
</dbReference>
<feature type="compositionally biased region" description="Basic and acidic residues" evidence="5">
    <location>
        <begin position="1100"/>
        <end position="1109"/>
    </location>
</feature>
<feature type="region of interest" description="Disordered" evidence="5">
    <location>
        <begin position="234"/>
        <end position="313"/>
    </location>
</feature>
<feature type="compositionally biased region" description="Polar residues" evidence="5">
    <location>
        <begin position="1039"/>
        <end position="1057"/>
    </location>
</feature>
<protein>
    <submittedName>
        <fullName evidence="7">Synaptopodin-2-like</fullName>
    </submittedName>
</protein>
<dbReference type="PANTHER" id="PTHR24217:SF9">
    <property type="entry name" value="SYNAPTOPODIN-2"/>
    <property type="match status" value="1"/>
</dbReference>
<gene>
    <name evidence="7" type="primary">LOC107691848</name>
</gene>
<feature type="region of interest" description="Disordered" evidence="5">
    <location>
        <begin position="741"/>
        <end position="814"/>
    </location>
</feature>
<comment type="similarity">
    <text evidence="4">Belongs to the synaptopodin family.</text>
</comment>
<dbReference type="Gene3D" id="2.30.42.10">
    <property type="match status" value="1"/>
</dbReference>
<feature type="compositionally biased region" description="Basic and acidic residues" evidence="5">
    <location>
        <begin position="246"/>
        <end position="266"/>
    </location>
</feature>
<evidence type="ECO:0000256" key="2">
    <source>
        <dbReference type="ARBA" id="ARBA00022490"/>
    </source>
</evidence>
<sequence length="1109" mass="120755">MGTGEFACVTLRGGAPWRFRLSQSAQDPQHPIQLLEIEDGSPAAIAGLCENDELVSVNGKPCSNLSLSDAIDLIEASADCLQLLVKRYFIELYTSESQDEAYYGETDSDGECPARTRLVRTQVQIPASRNNSRGTNAQGGGDTSLDVTPGSVVELQLSLSKTTLEEPYCTALGSACGVVGDSHQRKTDESVNYTTTAFTPGNPLYIPRRDRQPLGQWGVLVSKPPALTGHVEVTVQQSSGSSLGKEGVEASERLDSGGEEGGHTEEAPTSSSVSFGLPSEEWDSESEREVNKPNKHRARHSRLRHSESLSEKQVKEAKSKCKRIALLLSAPAPNPNNKGVLMFKKHRQRAKKYTLVSYGTGEDEPDYKDDEDDKEEHTVEFTVLATSEAEIDEDFFTNASGQKSIVSFDWDTGLLEIERKLDNQQGMAALPDTKGKGALMFAQRKQRMDDIVAEHEEMRRKGIPVEAVQEPETHQTYQHMEEQTYMHAQETQNYIDVNLHQSISPLVTNRSAQPFSVQNRVAPPFSSSSSADNQEQSGYSLGQGEQIASRDERISVPAIKTGILQDTRRRSANKPMFTFKESPKVSPNPALLNLLNRNDKKAGVESCPEEDYLSLGAEACNFLQSPKTKHKIPPPVAPKPHINPASPPWSIQQETTDQPIPQQTENSVPAPAEAPVLEADAAFAPSSVSSIAQNESQKLPPQPINTMYPCGFGSAFEMPALRGKGAELFAKRQSRMEKNIVDSTTVQNKARPSSPSPSLPISWKYSPNCRAPPPLAYNPIHSPSYPPGAIKQPPPSSPSTANKNKNKDKQKPAPKPLHVLDVMKHQPYQLNSSLFTYGPAAEKLPSVNPYQQAPSPPYQQPSPPSYQTGPNPVYQAGPSLAYQPAPNSYVVPSYPVAARADSASGGSIIAAPKPKFSAKKSAAQVSSSLSPPVRLSAAGLNPRSVSSSPSPRPSSHTVSVRPPVGQTARIDRGHKPPTPWEAASRHPLGLVDEAFTFLDIQQSIASNLRYAAKSKLLPEPPAEWKAKVTYEPRPKKQKGSLSQSPLTFLSPTKSTASAPPGPIPYGSPFRQPQRSMTEANLGPSLSDPKEMGPQRLRLYKAKDSSTWRR</sequence>
<dbReference type="Ensembl" id="ENSSANT00000086979.1">
    <property type="protein sequence ID" value="ENSSANP00000081847.1"/>
    <property type="gene ID" value="ENSSANG00000040653.1"/>
</dbReference>
<feature type="region of interest" description="Disordered" evidence="5">
    <location>
        <begin position="125"/>
        <end position="147"/>
    </location>
</feature>
<dbReference type="SUPFAM" id="SSF50156">
    <property type="entry name" value="PDZ domain-like"/>
    <property type="match status" value="1"/>
</dbReference>
<evidence type="ECO:0000256" key="3">
    <source>
        <dbReference type="ARBA" id="ARBA00022553"/>
    </source>
</evidence>
<keyword evidence="2" id="KW-0963">Cytoplasm</keyword>
<feature type="region of interest" description="Disordered" evidence="5">
    <location>
        <begin position="629"/>
        <end position="667"/>
    </location>
</feature>
<evidence type="ECO:0000313" key="8">
    <source>
        <dbReference type="Proteomes" id="UP000472260"/>
    </source>
</evidence>
<proteinExistence type="inferred from homology"/>
<feature type="region of interest" description="Disordered" evidence="5">
    <location>
        <begin position="927"/>
        <end position="984"/>
    </location>
</feature>
<feature type="compositionally biased region" description="Basic residues" evidence="5">
    <location>
        <begin position="293"/>
        <end position="303"/>
    </location>
</feature>
<feature type="region of interest" description="Disordered" evidence="5">
    <location>
        <begin position="519"/>
        <end position="572"/>
    </location>
</feature>